<dbReference type="AlphaFoldDB" id="A0A2I2ZGS0"/>
<feature type="region of interest" description="Disordered" evidence="1">
    <location>
        <begin position="1"/>
        <end position="36"/>
    </location>
</feature>
<dbReference type="Ensembl" id="ENSGGOT00000065431.1">
    <property type="protein sequence ID" value="ENSGGOP00000046348.1"/>
    <property type="gene ID" value="ENSGGOG00000042943.1"/>
</dbReference>
<proteinExistence type="predicted"/>
<keyword evidence="3" id="KW-1185">Reference proteome</keyword>
<feature type="compositionally biased region" description="Basic residues" evidence="1">
    <location>
        <begin position="13"/>
        <end position="25"/>
    </location>
</feature>
<name>A0A2I2ZGS0_GORGO</name>
<accession>A0A2I2ZGS0</accession>
<reference evidence="2 3" key="2">
    <citation type="journal article" date="2012" name="Nature">
        <title>Insights into hominid evolution from the gorilla genome sequence.</title>
        <authorList>
            <person name="Scally A."/>
            <person name="Dutheil J.Y."/>
            <person name="Hillier L.W."/>
            <person name="Jordan G.E."/>
            <person name="Goodhead I."/>
            <person name="Herrero J."/>
            <person name="Hobolth A."/>
            <person name="Lappalainen T."/>
            <person name="Mailund T."/>
            <person name="Marques-Bonet T."/>
            <person name="McCarthy S."/>
            <person name="Montgomery S.H."/>
            <person name="Schwalie P.C."/>
            <person name="Tang Y.A."/>
            <person name="Ward M.C."/>
            <person name="Xue Y."/>
            <person name="Yngvadottir B."/>
            <person name="Alkan C."/>
            <person name="Andersen L.N."/>
            <person name="Ayub Q."/>
            <person name="Ball E.V."/>
            <person name="Beal K."/>
            <person name="Bradley B.J."/>
            <person name="Chen Y."/>
            <person name="Clee C.M."/>
            <person name="Fitzgerald S."/>
            <person name="Graves T.A."/>
            <person name="Gu Y."/>
            <person name="Heath P."/>
            <person name="Heger A."/>
            <person name="Karakoc E."/>
            <person name="Kolb-Kokocinski A."/>
            <person name="Laird G.K."/>
            <person name="Lunter G."/>
            <person name="Meader S."/>
            <person name="Mort M."/>
            <person name="Mullikin J.C."/>
            <person name="Munch K."/>
            <person name="O'Connor T.D."/>
            <person name="Phillips A.D."/>
            <person name="Prado-Martinez J."/>
            <person name="Rogers A.S."/>
            <person name="Sajjadian S."/>
            <person name="Schmidt D."/>
            <person name="Shaw K."/>
            <person name="Simpson J.T."/>
            <person name="Stenson P.D."/>
            <person name="Turner D.J."/>
            <person name="Vigilant L."/>
            <person name="Vilella A.J."/>
            <person name="Whitener W."/>
            <person name="Zhu B."/>
            <person name="Cooper D.N."/>
            <person name="de Jong P."/>
            <person name="Dermitzakis E.T."/>
            <person name="Eichler E.E."/>
            <person name="Flicek P."/>
            <person name="Goldman N."/>
            <person name="Mundy N.I."/>
            <person name="Ning Z."/>
            <person name="Odom D.T."/>
            <person name="Ponting C.P."/>
            <person name="Quail M.A."/>
            <person name="Ryder O.A."/>
            <person name="Searle S.M."/>
            <person name="Warren W.C."/>
            <person name="Wilson R.K."/>
            <person name="Schierup M.H."/>
            <person name="Rogers J."/>
            <person name="Tyler-Smith C."/>
            <person name="Durbin R."/>
        </authorList>
    </citation>
    <scope>NUCLEOTIDE SEQUENCE [LARGE SCALE GENOMIC DNA]</scope>
</reference>
<organism evidence="2 3">
    <name type="scientific">Gorilla gorilla gorilla</name>
    <name type="common">Western lowland gorilla</name>
    <dbReference type="NCBI Taxonomy" id="9595"/>
    <lineage>
        <taxon>Eukaryota</taxon>
        <taxon>Metazoa</taxon>
        <taxon>Chordata</taxon>
        <taxon>Craniata</taxon>
        <taxon>Vertebrata</taxon>
        <taxon>Euteleostomi</taxon>
        <taxon>Mammalia</taxon>
        <taxon>Eutheria</taxon>
        <taxon>Euarchontoglires</taxon>
        <taxon>Primates</taxon>
        <taxon>Haplorrhini</taxon>
        <taxon>Catarrhini</taxon>
        <taxon>Hominidae</taxon>
        <taxon>Gorilla</taxon>
    </lineage>
</organism>
<reference evidence="3" key="1">
    <citation type="submission" date="2011-05" db="EMBL/GenBank/DDBJ databases">
        <title>Insights into the evolution of the great apes provided by the gorilla genome.</title>
        <authorList>
            <person name="Scally A."/>
        </authorList>
    </citation>
    <scope>NUCLEOTIDE SEQUENCE [LARGE SCALE GENOMIC DNA]</scope>
</reference>
<dbReference type="Bgee" id="ENSGGOG00000042943">
    <property type="expression patterns" value="Expressed in liver and 1 other cell type or tissue"/>
</dbReference>
<evidence type="ECO:0000256" key="1">
    <source>
        <dbReference type="SAM" id="MobiDB-lite"/>
    </source>
</evidence>
<dbReference type="InParanoid" id="A0A2I2ZGS0"/>
<evidence type="ECO:0000313" key="2">
    <source>
        <dbReference type="Ensembl" id="ENSGGOP00000046348.1"/>
    </source>
</evidence>
<dbReference type="Proteomes" id="UP000001519">
    <property type="component" value="Chromosome 6"/>
</dbReference>
<sequence>MAEKQLDFNLCRQHGHKDGHKRPKTEKRNTSSPLGAASPTLLSPLLCHPLMCFLQGKGWKWERELGIEGLRDLTLRRGCALIPCLLHYQCLKT</sequence>
<dbReference type="EMBL" id="CABD030048100">
    <property type="status" value="NOT_ANNOTATED_CDS"/>
    <property type="molecule type" value="Genomic_DNA"/>
</dbReference>
<reference evidence="2" key="4">
    <citation type="submission" date="2025-09" db="UniProtKB">
        <authorList>
            <consortium name="Ensembl"/>
        </authorList>
    </citation>
    <scope>IDENTIFICATION</scope>
</reference>
<reference evidence="2" key="3">
    <citation type="submission" date="2025-08" db="UniProtKB">
        <authorList>
            <consortium name="Ensembl"/>
        </authorList>
    </citation>
    <scope>IDENTIFICATION</scope>
</reference>
<evidence type="ECO:0000313" key="3">
    <source>
        <dbReference type="Proteomes" id="UP000001519"/>
    </source>
</evidence>
<protein>
    <submittedName>
        <fullName evidence="2">Uncharacterized protein</fullName>
    </submittedName>
</protein>